<dbReference type="PANTHER" id="PTHR46614">
    <property type="entry name" value="MORN REPEAT-CONTAINING PROTEIN 4"/>
    <property type="match status" value="1"/>
</dbReference>
<dbReference type="SMART" id="SM00698">
    <property type="entry name" value="MORN"/>
    <property type="match status" value="4"/>
</dbReference>
<dbReference type="InterPro" id="IPR003409">
    <property type="entry name" value="MORN"/>
</dbReference>
<protein>
    <submittedName>
        <fullName evidence="4">MORN repeat-containing protein 4 homolog</fullName>
    </submittedName>
</protein>
<evidence type="ECO:0000313" key="4">
    <source>
        <dbReference type="RefSeq" id="XP_028143681.1"/>
    </source>
</evidence>
<sequence>MYYVLQISERYVFLFLEKLVVVNNGSLCNVKPYLQLYRDNIITLIPIAADGGHRYNDGTSYVGTWNTEGKRQGEGHLQLPDGTRYDGMFENGLFHGIGVLRFPDGAKYEGEFFDGWFHGYGIFWRSDGMKHEGEFRAGKIWGLGLTTFSDNTNGFPRNEGFFHDCQMKTSSKCPQVIKKAQRVAFMARNQYTEKIKA</sequence>
<proteinExistence type="predicted"/>
<dbReference type="FunCoup" id="A0A6P7G418">
    <property type="interactions" value="33"/>
</dbReference>
<comment type="subcellular location">
    <subcellularLocation>
        <location evidence="1">Cell projection</location>
    </subcellularLocation>
</comment>
<dbReference type="Gene3D" id="2.20.110.10">
    <property type="entry name" value="Histone H3 K4-specific methyltransferase SET7/9 N-terminal domain"/>
    <property type="match status" value="2"/>
</dbReference>
<reference evidence="4" key="1">
    <citation type="submission" date="2025-08" db="UniProtKB">
        <authorList>
            <consortium name="RefSeq"/>
        </authorList>
    </citation>
    <scope>IDENTIFICATION</scope>
    <source>
        <tissue evidence="4">Whole insect</tissue>
    </source>
</reference>
<dbReference type="GO" id="GO:0042995">
    <property type="term" value="C:cell projection"/>
    <property type="evidence" value="ECO:0007669"/>
    <property type="project" value="UniProtKB-SubCell"/>
</dbReference>
<organism evidence="4">
    <name type="scientific">Diabrotica virgifera virgifera</name>
    <name type="common">western corn rootworm</name>
    <dbReference type="NCBI Taxonomy" id="50390"/>
    <lineage>
        <taxon>Eukaryota</taxon>
        <taxon>Metazoa</taxon>
        <taxon>Ecdysozoa</taxon>
        <taxon>Arthropoda</taxon>
        <taxon>Hexapoda</taxon>
        <taxon>Insecta</taxon>
        <taxon>Pterygota</taxon>
        <taxon>Neoptera</taxon>
        <taxon>Endopterygota</taxon>
        <taxon>Coleoptera</taxon>
        <taxon>Polyphaga</taxon>
        <taxon>Cucujiformia</taxon>
        <taxon>Chrysomeloidea</taxon>
        <taxon>Chrysomelidae</taxon>
        <taxon>Galerucinae</taxon>
        <taxon>Diabroticina</taxon>
        <taxon>Diabroticites</taxon>
        <taxon>Diabrotica</taxon>
    </lineage>
</organism>
<evidence type="ECO:0000256" key="3">
    <source>
        <dbReference type="ARBA" id="ARBA00023273"/>
    </source>
</evidence>
<evidence type="ECO:0000256" key="2">
    <source>
        <dbReference type="ARBA" id="ARBA00022737"/>
    </source>
</evidence>
<keyword evidence="2" id="KW-0677">Repeat</keyword>
<dbReference type="InParanoid" id="A0A6P7G418"/>
<keyword evidence="3" id="KW-0966">Cell projection</keyword>
<accession>A0A6P7G418</accession>
<dbReference type="GO" id="GO:0048678">
    <property type="term" value="P:response to axon injury"/>
    <property type="evidence" value="ECO:0007669"/>
    <property type="project" value="TreeGrafter"/>
</dbReference>
<dbReference type="AlphaFoldDB" id="A0A6P7G418"/>
<evidence type="ECO:0000256" key="1">
    <source>
        <dbReference type="ARBA" id="ARBA00004316"/>
    </source>
</evidence>
<dbReference type="Pfam" id="PF02493">
    <property type="entry name" value="MORN"/>
    <property type="match status" value="4"/>
</dbReference>
<dbReference type="RefSeq" id="XP_028143681.1">
    <property type="nucleotide sequence ID" value="XM_028287880.1"/>
</dbReference>
<dbReference type="PANTHER" id="PTHR46614:SF1">
    <property type="entry name" value="MORN REPEAT-CONTAINING PROTEIN 4"/>
    <property type="match status" value="1"/>
</dbReference>
<dbReference type="InterPro" id="IPR052315">
    <property type="entry name" value="MORN4"/>
</dbReference>
<dbReference type="SUPFAM" id="SSF82185">
    <property type="entry name" value="Histone H3 K4-specific methyltransferase SET7/9 N-terminal domain"/>
    <property type="match status" value="1"/>
</dbReference>
<name>A0A6P7G418_DIAVI</name>
<gene>
    <name evidence="4" type="primary">LOC114337452</name>
</gene>